<accession>A0A8T2MVT2</accession>
<evidence type="ECO:0000313" key="9">
    <source>
        <dbReference type="EMBL" id="KAG9331320.1"/>
    </source>
</evidence>
<dbReference type="GO" id="GO:0020037">
    <property type="term" value="F:heme binding"/>
    <property type="evidence" value="ECO:0007669"/>
    <property type="project" value="InterPro"/>
</dbReference>
<dbReference type="InterPro" id="IPR009050">
    <property type="entry name" value="Globin-like_sf"/>
</dbReference>
<dbReference type="Gene3D" id="1.10.490.10">
    <property type="entry name" value="Globins"/>
    <property type="match status" value="1"/>
</dbReference>
<gene>
    <name evidence="9" type="ORF">JZ751_019486</name>
</gene>
<dbReference type="SUPFAM" id="SSF46458">
    <property type="entry name" value="Globin-like"/>
    <property type="match status" value="1"/>
</dbReference>
<dbReference type="CDD" id="cd08927">
    <property type="entry name" value="Hb-alpha-like"/>
    <property type="match status" value="1"/>
</dbReference>
<dbReference type="InterPro" id="IPR002338">
    <property type="entry name" value="Hemoglobin_a-typ"/>
</dbReference>
<keyword evidence="3 7" id="KW-0349">Heme</keyword>
<keyword evidence="4 7" id="KW-0561">Oxygen transport</keyword>
<comment type="similarity">
    <text evidence="1 7">Belongs to the globin family.</text>
</comment>
<keyword evidence="10" id="KW-1185">Reference proteome</keyword>
<dbReference type="InterPro" id="IPR000971">
    <property type="entry name" value="Globin"/>
</dbReference>
<dbReference type="PRINTS" id="PR00612">
    <property type="entry name" value="ALPHAHAEM"/>
</dbReference>
<keyword evidence="5" id="KW-0479">Metal-binding</keyword>
<dbReference type="InterPro" id="IPR012292">
    <property type="entry name" value="Globin/Proto"/>
</dbReference>
<evidence type="ECO:0000256" key="4">
    <source>
        <dbReference type="ARBA" id="ARBA00022621"/>
    </source>
</evidence>
<protein>
    <recommendedName>
        <fullName evidence="8">Globin domain-containing protein</fullName>
    </recommendedName>
</protein>
<evidence type="ECO:0000256" key="7">
    <source>
        <dbReference type="RuleBase" id="RU000356"/>
    </source>
</evidence>
<dbReference type="InterPro" id="IPR050056">
    <property type="entry name" value="Hemoglobin_oxygen_transport"/>
</dbReference>
<evidence type="ECO:0000256" key="2">
    <source>
        <dbReference type="ARBA" id="ARBA00022448"/>
    </source>
</evidence>
<dbReference type="AlphaFoldDB" id="A0A8T2MVT2"/>
<evidence type="ECO:0000313" key="10">
    <source>
        <dbReference type="Proteomes" id="UP000824540"/>
    </source>
</evidence>
<evidence type="ECO:0000256" key="1">
    <source>
        <dbReference type="ARBA" id="ARBA00008705"/>
    </source>
</evidence>
<dbReference type="PROSITE" id="PS01033">
    <property type="entry name" value="GLOBIN"/>
    <property type="match status" value="1"/>
</dbReference>
<dbReference type="GO" id="GO:0005833">
    <property type="term" value="C:hemoglobin complex"/>
    <property type="evidence" value="ECO:0007669"/>
    <property type="project" value="InterPro"/>
</dbReference>
<dbReference type="GO" id="GO:0031720">
    <property type="term" value="F:haptoglobin binding"/>
    <property type="evidence" value="ECO:0007669"/>
    <property type="project" value="TreeGrafter"/>
</dbReference>
<dbReference type="GO" id="GO:0046872">
    <property type="term" value="F:metal ion binding"/>
    <property type="evidence" value="ECO:0007669"/>
    <property type="project" value="UniProtKB-KW"/>
</dbReference>
<proteinExistence type="inferred from homology"/>
<evidence type="ECO:0000256" key="3">
    <source>
        <dbReference type="ARBA" id="ARBA00022617"/>
    </source>
</evidence>
<dbReference type="EMBL" id="JAFBMS010000351">
    <property type="protein sequence ID" value="KAG9331320.1"/>
    <property type="molecule type" value="Genomic_DNA"/>
</dbReference>
<dbReference type="PANTHER" id="PTHR11442">
    <property type="entry name" value="HEMOGLOBIN FAMILY MEMBER"/>
    <property type="match status" value="1"/>
</dbReference>
<sequence>MSLSAKDKDTVRGFWNKIKGKADDIGIEALVRMLTVFPQTKTYFSHWPDLSPGSAQVKKHGKVVLAGVGEAVEKIDDLNNGLLNLSEVHAFQLRVDPANFRILSQNLLVVMSMMFPADFTPEVQLAMDKFLVAVALALAEKYR</sequence>
<comment type="caution">
    <text evidence="9">The sequence shown here is derived from an EMBL/GenBank/DDBJ whole genome shotgun (WGS) entry which is preliminary data.</text>
</comment>
<keyword evidence="2 7" id="KW-0813">Transport</keyword>
<dbReference type="Proteomes" id="UP000824540">
    <property type="component" value="Unassembled WGS sequence"/>
</dbReference>
<dbReference type="GO" id="GO:0004601">
    <property type="term" value="F:peroxidase activity"/>
    <property type="evidence" value="ECO:0007669"/>
    <property type="project" value="TreeGrafter"/>
</dbReference>
<keyword evidence="6" id="KW-0408">Iron</keyword>
<reference evidence="9" key="1">
    <citation type="thesis" date="2021" institute="BYU ScholarsArchive" country="Provo, UT, USA">
        <title>Applications of and Algorithms for Genome Assembly and Genomic Analyses with an Emphasis on Marine Teleosts.</title>
        <authorList>
            <person name="Pickett B.D."/>
        </authorList>
    </citation>
    <scope>NUCLEOTIDE SEQUENCE</scope>
    <source>
        <strain evidence="9">HI-2016</strain>
    </source>
</reference>
<organism evidence="9 10">
    <name type="scientific">Albula glossodonta</name>
    <name type="common">roundjaw bonefish</name>
    <dbReference type="NCBI Taxonomy" id="121402"/>
    <lineage>
        <taxon>Eukaryota</taxon>
        <taxon>Metazoa</taxon>
        <taxon>Chordata</taxon>
        <taxon>Craniata</taxon>
        <taxon>Vertebrata</taxon>
        <taxon>Euteleostomi</taxon>
        <taxon>Actinopterygii</taxon>
        <taxon>Neopterygii</taxon>
        <taxon>Teleostei</taxon>
        <taxon>Albuliformes</taxon>
        <taxon>Albulidae</taxon>
        <taxon>Albula</taxon>
    </lineage>
</organism>
<dbReference type="Pfam" id="PF00042">
    <property type="entry name" value="Globin"/>
    <property type="match status" value="1"/>
</dbReference>
<evidence type="ECO:0000259" key="8">
    <source>
        <dbReference type="PROSITE" id="PS01033"/>
    </source>
</evidence>
<dbReference type="GO" id="GO:0019825">
    <property type="term" value="F:oxygen binding"/>
    <property type="evidence" value="ECO:0007669"/>
    <property type="project" value="InterPro"/>
</dbReference>
<dbReference type="GO" id="GO:0072562">
    <property type="term" value="C:blood microparticle"/>
    <property type="evidence" value="ECO:0007669"/>
    <property type="project" value="TreeGrafter"/>
</dbReference>
<evidence type="ECO:0000256" key="5">
    <source>
        <dbReference type="ARBA" id="ARBA00022723"/>
    </source>
</evidence>
<name>A0A8T2MVT2_9TELE</name>
<dbReference type="GO" id="GO:0042744">
    <property type="term" value="P:hydrogen peroxide catabolic process"/>
    <property type="evidence" value="ECO:0007669"/>
    <property type="project" value="TreeGrafter"/>
</dbReference>
<dbReference type="GO" id="GO:0031838">
    <property type="term" value="C:haptoglobin-hemoglobin complex"/>
    <property type="evidence" value="ECO:0007669"/>
    <property type="project" value="TreeGrafter"/>
</dbReference>
<dbReference type="PANTHER" id="PTHR11442:SF41">
    <property type="entry name" value="HEMOGLOBIN SUBUNIT ZETA"/>
    <property type="match status" value="1"/>
</dbReference>
<dbReference type="GO" id="GO:0043177">
    <property type="term" value="F:organic acid binding"/>
    <property type="evidence" value="ECO:0007669"/>
    <property type="project" value="TreeGrafter"/>
</dbReference>
<dbReference type="GO" id="GO:0005344">
    <property type="term" value="F:oxygen carrier activity"/>
    <property type="evidence" value="ECO:0007669"/>
    <property type="project" value="UniProtKB-KW"/>
</dbReference>
<dbReference type="OrthoDB" id="8751793at2759"/>
<feature type="domain" description="Globin" evidence="8">
    <location>
        <begin position="2"/>
        <end position="143"/>
    </location>
</feature>
<evidence type="ECO:0000256" key="6">
    <source>
        <dbReference type="ARBA" id="ARBA00023004"/>
    </source>
</evidence>
<dbReference type="FunFam" id="1.10.490.10:FF:000002">
    <property type="entry name" value="Hemoglobin subunit alpha"/>
    <property type="match status" value="1"/>
</dbReference>